<dbReference type="Pfam" id="PF01636">
    <property type="entry name" value="APH"/>
    <property type="match status" value="1"/>
</dbReference>
<dbReference type="PANTHER" id="PTHR40086">
    <property type="entry name" value="PHOSPHOTRANSFERASE YTMP-RELATED"/>
    <property type="match status" value="1"/>
</dbReference>
<evidence type="ECO:0000259" key="1">
    <source>
        <dbReference type="Pfam" id="PF01636"/>
    </source>
</evidence>
<comment type="caution">
    <text evidence="2">The sequence shown here is derived from an EMBL/GenBank/DDBJ whole genome shotgun (WGS) entry which is preliminary data.</text>
</comment>
<reference evidence="2 3" key="1">
    <citation type="submission" date="2018-12" db="EMBL/GenBank/DDBJ databases">
        <title>Genomic taxonomy of the Vibrionaceae family.</title>
        <authorList>
            <person name="Gomez-Gil B."/>
            <person name="Enciso-Ibarra K."/>
        </authorList>
    </citation>
    <scope>NUCLEOTIDE SEQUENCE [LARGE SCALE GENOMIC DNA]</scope>
    <source>
        <strain evidence="2 3">CAIM 594</strain>
    </source>
</reference>
<gene>
    <name evidence="2" type="ORF">EJA03_10055</name>
</gene>
<keyword evidence="2" id="KW-0418">Kinase</keyword>
<evidence type="ECO:0000313" key="3">
    <source>
        <dbReference type="Proteomes" id="UP000269041"/>
    </source>
</evidence>
<sequence>MAIMAWHDACQLDTSLRSLDHFFSLAPEYAQTLTGGLTNRCWKVKAQSGDCFVWRPSTHITKSLSISRFHEQQILSLIQDTNLAPKPVYLHEHGLLVEWIEGEPLTHELPFDSLLRTLAKIHSLDITKVPIAPFNYTARVDHYWMLLRENLQLDIYRDLYQQWRNVPSLGNVDTSLCHFDLAGYNMVKHAEGNKVIDWEYACISDPRLDLAITICVTGEKPLESVYRYCQLRDIEDVNEWIEGVMAWKPRADVMAMLWYLLAYQLKGHDRYLVEAQTLGNLLTSQPT</sequence>
<dbReference type="InterPro" id="IPR011009">
    <property type="entry name" value="Kinase-like_dom_sf"/>
</dbReference>
<dbReference type="SUPFAM" id="SSF56112">
    <property type="entry name" value="Protein kinase-like (PK-like)"/>
    <property type="match status" value="1"/>
</dbReference>
<protein>
    <submittedName>
        <fullName evidence="2">Thiamine kinase</fullName>
    </submittedName>
</protein>
<evidence type="ECO:0000313" key="2">
    <source>
        <dbReference type="EMBL" id="RSD31199.1"/>
    </source>
</evidence>
<keyword evidence="3" id="KW-1185">Reference proteome</keyword>
<feature type="domain" description="Aminoglycoside phosphotransferase" evidence="1">
    <location>
        <begin position="32"/>
        <end position="214"/>
    </location>
</feature>
<dbReference type="Proteomes" id="UP000269041">
    <property type="component" value="Unassembled WGS sequence"/>
</dbReference>
<dbReference type="InterPro" id="IPR052077">
    <property type="entry name" value="CcrZ_PhaseVar_Mediator"/>
</dbReference>
<proteinExistence type="predicted"/>
<organism evidence="2 3">
    <name type="scientific">Vibrio pectenicida</name>
    <dbReference type="NCBI Taxonomy" id="62763"/>
    <lineage>
        <taxon>Bacteria</taxon>
        <taxon>Pseudomonadati</taxon>
        <taxon>Pseudomonadota</taxon>
        <taxon>Gammaproteobacteria</taxon>
        <taxon>Vibrionales</taxon>
        <taxon>Vibrionaceae</taxon>
        <taxon>Vibrio</taxon>
    </lineage>
</organism>
<dbReference type="Gene3D" id="3.90.1200.10">
    <property type="match status" value="1"/>
</dbReference>
<dbReference type="AlphaFoldDB" id="A0A427U3N7"/>
<dbReference type="EMBL" id="RSFA01000039">
    <property type="protein sequence ID" value="RSD31199.1"/>
    <property type="molecule type" value="Genomic_DNA"/>
</dbReference>
<dbReference type="PANTHER" id="PTHR40086:SF1">
    <property type="entry name" value="CELL CYCLE REGULATOR CCRZ"/>
    <property type="match status" value="1"/>
</dbReference>
<name>A0A427U3N7_9VIBR</name>
<dbReference type="InterPro" id="IPR002575">
    <property type="entry name" value="Aminoglycoside_PTrfase"/>
</dbReference>
<dbReference type="RefSeq" id="WP_125321152.1">
    <property type="nucleotide sequence ID" value="NZ_AP024889.1"/>
</dbReference>
<dbReference type="GO" id="GO:0016301">
    <property type="term" value="F:kinase activity"/>
    <property type="evidence" value="ECO:0007669"/>
    <property type="project" value="UniProtKB-KW"/>
</dbReference>
<dbReference type="Gene3D" id="3.30.200.20">
    <property type="entry name" value="Phosphorylase Kinase, domain 1"/>
    <property type="match status" value="1"/>
</dbReference>
<dbReference type="OrthoDB" id="179763at2"/>
<keyword evidence="2" id="KW-0808">Transferase</keyword>
<accession>A0A427U3N7</accession>